<dbReference type="RefSeq" id="WP_160693311.1">
    <property type="nucleotide sequence ID" value="NZ_CP047897.1"/>
</dbReference>
<feature type="compositionally biased region" description="Polar residues" evidence="1">
    <location>
        <begin position="97"/>
        <end position="130"/>
    </location>
</feature>
<organism evidence="4 5">
    <name type="scientific">Nibribacter ruber</name>
    <dbReference type="NCBI Taxonomy" id="2698458"/>
    <lineage>
        <taxon>Bacteria</taxon>
        <taxon>Pseudomonadati</taxon>
        <taxon>Bacteroidota</taxon>
        <taxon>Cytophagia</taxon>
        <taxon>Cytophagales</taxon>
        <taxon>Hymenobacteraceae</taxon>
        <taxon>Nibribacter</taxon>
    </lineage>
</organism>
<dbReference type="InterPro" id="IPR011250">
    <property type="entry name" value="OMP/PagP_B-barrel"/>
</dbReference>
<dbReference type="Gene3D" id="2.40.160.20">
    <property type="match status" value="1"/>
</dbReference>
<accession>A0A6P1P2Q2</accession>
<dbReference type="KEGG" id="nib:GU926_15020"/>
<evidence type="ECO:0000259" key="3">
    <source>
        <dbReference type="Pfam" id="PF13568"/>
    </source>
</evidence>
<feature type="compositionally biased region" description="Basic and acidic residues" evidence="1">
    <location>
        <begin position="1"/>
        <end position="23"/>
    </location>
</feature>
<sequence length="559" mass="61485">MKESSAEENKQSRRVEDVFREGFDDAQVPPPSRLWDNLDQALENQELRRYRKQAFWYRSVAAACLLLLFMTGVFLWQQDQLPFWTGSPEGQLAKESSPANQQTENATAAPKTDSSQRMAASTNQDASIFSSIPEKQAKNDRGNPAQTRTSELMASADRSTATKTNSITSSASRFIAANRRNSAGKEKSAASANLPEENTPTLAISAPTQSGSQVSEVGTISLSGESSRVSGRTVISENAMAVSSRVAAASTNGLASDSLLNSRVATVLYQDSQDKVMMAKAEAEPSPTVLPEKTSSLKGWNVSLAYTPMYAYAPIAVGDAPNHDGMKMSDEQQQMYKQYAQALQEYKDSYTPAYSFTAKLAAGFQLNDHWQIESGVLYAQNEATTSHSFLITKNNGMMRVNSLVPVVNKPEPIVKAAFEPELANNLEAVTPTEQYRTRYKYKQVGLPLRLSYRKSISRVFAFVSGGVNLHLLLQNSIESENPEVQAKRYRYDDQTSPFRAWQWAAVTAAGLGYQLNQKMSITVAPELTYSFSSALKESQTQADPYQVGVSIGGKYRLSK</sequence>
<evidence type="ECO:0000256" key="2">
    <source>
        <dbReference type="SAM" id="Phobius"/>
    </source>
</evidence>
<evidence type="ECO:0000313" key="4">
    <source>
        <dbReference type="EMBL" id="QHL88668.1"/>
    </source>
</evidence>
<dbReference type="Proteomes" id="UP000464214">
    <property type="component" value="Chromosome"/>
</dbReference>
<dbReference type="AlphaFoldDB" id="A0A6P1P2Q2"/>
<evidence type="ECO:0000256" key="1">
    <source>
        <dbReference type="SAM" id="MobiDB-lite"/>
    </source>
</evidence>
<gene>
    <name evidence="4" type="ORF">GU926_15020</name>
</gene>
<feature type="domain" description="Outer membrane protein beta-barrel" evidence="3">
    <location>
        <begin position="345"/>
        <end position="533"/>
    </location>
</feature>
<evidence type="ECO:0000313" key="5">
    <source>
        <dbReference type="Proteomes" id="UP000464214"/>
    </source>
</evidence>
<protein>
    <submittedName>
        <fullName evidence="4">Outer membrane beta-barrel protein</fullName>
    </submittedName>
</protein>
<feature type="region of interest" description="Disordered" evidence="1">
    <location>
        <begin position="87"/>
        <end position="211"/>
    </location>
</feature>
<feature type="transmembrane region" description="Helical" evidence="2">
    <location>
        <begin position="55"/>
        <end position="76"/>
    </location>
</feature>
<feature type="compositionally biased region" description="Polar residues" evidence="1">
    <location>
        <begin position="196"/>
        <end position="211"/>
    </location>
</feature>
<keyword evidence="2" id="KW-1133">Transmembrane helix</keyword>
<feature type="region of interest" description="Disordered" evidence="1">
    <location>
        <begin position="1"/>
        <end position="32"/>
    </location>
</feature>
<name>A0A6P1P2Q2_9BACT</name>
<dbReference type="InterPro" id="IPR025665">
    <property type="entry name" value="Beta-barrel_OMP_2"/>
</dbReference>
<dbReference type="EMBL" id="CP047897">
    <property type="protein sequence ID" value="QHL88668.1"/>
    <property type="molecule type" value="Genomic_DNA"/>
</dbReference>
<dbReference type="Pfam" id="PF13568">
    <property type="entry name" value="OMP_b-brl_2"/>
    <property type="match status" value="1"/>
</dbReference>
<reference evidence="4 5" key="1">
    <citation type="submission" date="2020-01" db="EMBL/GenBank/DDBJ databases">
        <authorList>
            <person name="Kim M."/>
        </authorList>
    </citation>
    <scope>NUCLEOTIDE SEQUENCE [LARGE SCALE GENOMIC DNA]</scope>
    <source>
        <strain evidence="4 5">BT10</strain>
    </source>
</reference>
<proteinExistence type="predicted"/>
<dbReference type="SUPFAM" id="SSF56925">
    <property type="entry name" value="OMPA-like"/>
    <property type="match status" value="1"/>
</dbReference>
<feature type="compositionally biased region" description="Polar residues" evidence="1">
    <location>
        <begin position="144"/>
        <end position="172"/>
    </location>
</feature>
<keyword evidence="2" id="KW-0812">Transmembrane</keyword>
<keyword evidence="5" id="KW-1185">Reference proteome</keyword>
<keyword evidence="2" id="KW-0472">Membrane</keyword>